<evidence type="ECO:0000259" key="10">
    <source>
        <dbReference type="PROSITE" id="PS50835"/>
    </source>
</evidence>
<sequence length="167" mass="19329">SERVRYLYRQIYNRQQFAHFDSDVGVWVADTPLGEPQAQLYNSQLETLELIRAEVDMCRHNYKLLTPVLVERRVQPQVQIHPVSSSSQSHSTRLVCAVQDFYPMEVEVKWFRNGQEETDSAVSTEVLQNGDWTYQVLVLLDTSPQPGDTYVCQVEHSSLQHLIACSW</sequence>
<keyword evidence="12" id="KW-1185">Reference proteome</keyword>
<dbReference type="GO" id="GO:0002504">
    <property type="term" value="P:antigen processing and presentation of peptide or polysaccharide antigen via MHC class II"/>
    <property type="evidence" value="ECO:0007669"/>
    <property type="project" value="UniProtKB-KW"/>
</dbReference>
<evidence type="ECO:0000256" key="7">
    <source>
        <dbReference type="ARBA" id="ARBA00023157"/>
    </source>
</evidence>
<evidence type="ECO:0000256" key="8">
    <source>
        <dbReference type="ARBA" id="ARBA00023180"/>
    </source>
</evidence>
<keyword evidence="2" id="KW-0812">Transmembrane</keyword>
<dbReference type="SUPFAM" id="SSF48726">
    <property type="entry name" value="Immunoglobulin"/>
    <property type="match status" value="1"/>
</dbReference>
<dbReference type="InterPro" id="IPR000353">
    <property type="entry name" value="MHC_II_b_N"/>
</dbReference>
<dbReference type="SMART" id="SM00407">
    <property type="entry name" value="IGc1"/>
    <property type="match status" value="1"/>
</dbReference>
<dbReference type="Pfam" id="PF07654">
    <property type="entry name" value="C1-set"/>
    <property type="match status" value="1"/>
</dbReference>
<dbReference type="InterPro" id="IPR011162">
    <property type="entry name" value="MHC_I/II-like_Ag-recog"/>
</dbReference>
<dbReference type="GO" id="GO:0042613">
    <property type="term" value="C:MHC class II protein complex"/>
    <property type="evidence" value="ECO:0007669"/>
    <property type="project" value="UniProtKB-KW"/>
</dbReference>
<keyword evidence="7" id="KW-1015">Disulfide bond</keyword>
<dbReference type="InterPro" id="IPR036179">
    <property type="entry name" value="Ig-like_dom_sf"/>
</dbReference>
<dbReference type="GO" id="GO:0002250">
    <property type="term" value="P:adaptive immune response"/>
    <property type="evidence" value="ECO:0007669"/>
    <property type="project" value="UniProtKB-KW"/>
</dbReference>
<dbReference type="PANTHER" id="PTHR19944:SF99">
    <property type="entry name" value="HLA CLASS II HISTOCOMPATIBILITY ANTIGEN, DRB1 BETA CHAIN"/>
    <property type="match status" value="1"/>
</dbReference>
<dbReference type="PROSITE" id="PS00290">
    <property type="entry name" value="IG_MHC"/>
    <property type="match status" value="1"/>
</dbReference>
<dbReference type="Gene3D" id="2.60.40.10">
    <property type="entry name" value="Immunoglobulins"/>
    <property type="match status" value="1"/>
</dbReference>
<evidence type="ECO:0000256" key="1">
    <source>
        <dbReference type="ARBA" id="ARBA00004479"/>
    </source>
</evidence>
<dbReference type="PANTHER" id="PTHR19944">
    <property type="entry name" value="MHC CLASS II-RELATED"/>
    <property type="match status" value="1"/>
</dbReference>
<evidence type="ECO:0000256" key="3">
    <source>
        <dbReference type="ARBA" id="ARBA00022859"/>
    </source>
</evidence>
<dbReference type="Gene3D" id="3.10.320.10">
    <property type="entry name" value="Class II Histocompatibility Antigen, M Beta Chain, Chain B, domain 1"/>
    <property type="match status" value="1"/>
</dbReference>
<dbReference type="EMBL" id="VWZI01007806">
    <property type="protein sequence ID" value="NXG44734.1"/>
    <property type="molecule type" value="Genomic_DNA"/>
</dbReference>
<keyword evidence="3" id="KW-0391">Immunity</keyword>
<comment type="subcellular location">
    <subcellularLocation>
        <location evidence="1">Membrane</location>
        <topology evidence="1">Single-pass type I membrane protein</topology>
    </subcellularLocation>
</comment>
<feature type="domain" description="Ig-like" evidence="10">
    <location>
        <begin position="76"/>
        <end position="164"/>
    </location>
</feature>
<keyword evidence="8" id="KW-0325">Glycoprotein</keyword>
<dbReference type="InterPro" id="IPR003597">
    <property type="entry name" value="Ig_C1-set"/>
</dbReference>
<dbReference type="InterPro" id="IPR007110">
    <property type="entry name" value="Ig-like_dom"/>
</dbReference>
<dbReference type="OrthoDB" id="9940220at2759"/>
<keyword evidence="6" id="KW-0472">Membrane</keyword>
<dbReference type="SMART" id="SM00921">
    <property type="entry name" value="MHC_II_beta"/>
    <property type="match status" value="1"/>
</dbReference>
<evidence type="ECO:0000313" key="11">
    <source>
        <dbReference type="EMBL" id="NXG44734.1"/>
    </source>
</evidence>
<feature type="non-terminal residue" evidence="11">
    <location>
        <position position="1"/>
    </location>
</feature>
<evidence type="ECO:0000256" key="9">
    <source>
        <dbReference type="ARBA" id="ARBA00023182"/>
    </source>
</evidence>
<gene>
    <name evidence="11" type="primary">Hb2l_1</name>
    <name evidence="11" type="ORF">PSIHAE_R13561</name>
</gene>
<keyword evidence="4" id="KW-1133">Transmembrane helix</keyword>
<keyword evidence="9" id="KW-0491">MHC II</keyword>
<evidence type="ECO:0000256" key="4">
    <source>
        <dbReference type="ARBA" id="ARBA00022989"/>
    </source>
</evidence>
<evidence type="ECO:0000256" key="5">
    <source>
        <dbReference type="ARBA" id="ARBA00023130"/>
    </source>
</evidence>
<dbReference type="AlphaFoldDB" id="A0A7K9BWL6"/>
<dbReference type="InterPro" id="IPR050160">
    <property type="entry name" value="MHC/Immunoglobulin"/>
</dbReference>
<protein>
    <submittedName>
        <fullName evidence="11">HB2L protein</fullName>
    </submittedName>
</protein>
<proteinExistence type="predicted"/>
<reference evidence="11 12" key="1">
    <citation type="submission" date="2019-09" db="EMBL/GenBank/DDBJ databases">
        <title>Bird 10,000 Genomes (B10K) Project - Family phase.</title>
        <authorList>
            <person name="Zhang G."/>
        </authorList>
    </citation>
    <scope>NUCLEOTIDE SEQUENCE [LARGE SCALE GENOMIC DNA]</scope>
    <source>
        <strain evidence="11">B10K-DU-001-24</strain>
        <tissue evidence="11">Muscle</tissue>
    </source>
</reference>
<dbReference type="PROSITE" id="PS50835">
    <property type="entry name" value="IG_LIKE"/>
    <property type="match status" value="1"/>
</dbReference>
<evidence type="ECO:0000256" key="6">
    <source>
        <dbReference type="ARBA" id="ARBA00023136"/>
    </source>
</evidence>
<dbReference type="InterPro" id="IPR003006">
    <property type="entry name" value="Ig/MHC_CS"/>
</dbReference>
<dbReference type="SUPFAM" id="SSF54452">
    <property type="entry name" value="MHC antigen-recognition domain"/>
    <property type="match status" value="1"/>
</dbReference>
<feature type="non-terminal residue" evidence="11">
    <location>
        <position position="167"/>
    </location>
</feature>
<evidence type="ECO:0000313" key="12">
    <source>
        <dbReference type="Proteomes" id="UP000574528"/>
    </source>
</evidence>
<comment type="caution">
    <text evidence="11">The sequence shown here is derived from an EMBL/GenBank/DDBJ whole genome shotgun (WGS) entry which is preliminary data.</text>
</comment>
<dbReference type="InterPro" id="IPR014745">
    <property type="entry name" value="MHC_II_a/b_N"/>
</dbReference>
<dbReference type="Pfam" id="PF00969">
    <property type="entry name" value="MHC_II_beta"/>
    <property type="match status" value="1"/>
</dbReference>
<dbReference type="InterPro" id="IPR013783">
    <property type="entry name" value="Ig-like_fold"/>
</dbReference>
<evidence type="ECO:0000256" key="2">
    <source>
        <dbReference type="ARBA" id="ARBA00022692"/>
    </source>
</evidence>
<dbReference type="Proteomes" id="UP000574528">
    <property type="component" value="Unassembled WGS sequence"/>
</dbReference>
<accession>A0A7K9BWL6</accession>
<organism evidence="11 12">
    <name type="scientific">Psilopogon haemacephalus</name>
    <name type="common">coppersmith barbet</name>
    <dbReference type="NCBI Taxonomy" id="2585815"/>
    <lineage>
        <taxon>Eukaryota</taxon>
        <taxon>Metazoa</taxon>
        <taxon>Chordata</taxon>
        <taxon>Craniata</taxon>
        <taxon>Vertebrata</taxon>
        <taxon>Euteleostomi</taxon>
        <taxon>Archelosauria</taxon>
        <taxon>Archosauria</taxon>
        <taxon>Dinosauria</taxon>
        <taxon>Saurischia</taxon>
        <taxon>Theropoda</taxon>
        <taxon>Coelurosauria</taxon>
        <taxon>Aves</taxon>
        <taxon>Neognathae</taxon>
        <taxon>Neoaves</taxon>
        <taxon>Telluraves</taxon>
        <taxon>Coraciimorphae</taxon>
        <taxon>Piciformes</taxon>
        <taxon>Megalaimidae</taxon>
        <taxon>Psilopogon</taxon>
    </lineage>
</organism>
<keyword evidence="5" id="KW-1064">Adaptive immunity</keyword>
<name>A0A7K9BWL6_9PICI</name>